<accession>A0A830EI59</accession>
<evidence type="ECO:0000313" key="2">
    <source>
        <dbReference type="EMBL" id="GGK64518.1"/>
    </source>
</evidence>
<feature type="transmembrane region" description="Helical" evidence="1">
    <location>
        <begin position="123"/>
        <end position="143"/>
    </location>
</feature>
<keyword evidence="1" id="KW-0812">Transmembrane</keyword>
<comment type="caution">
    <text evidence="2">The sequence shown here is derived from an EMBL/GenBank/DDBJ whole genome shotgun (WGS) entry which is preliminary data.</text>
</comment>
<evidence type="ECO:0000313" key="3">
    <source>
        <dbReference type="Proteomes" id="UP000614221"/>
    </source>
</evidence>
<feature type="transmembrane region" description="Helical" evidence="1">
    <location>
        <begin position="24"/>
        <end position="48"/>
    </location>
</feature>
<reference evidence="2" key="1">
    <citation type="journal article" date="2014" name="Int. J. Syst. Evol. Microbiol.">
        <title>Complete genome sequence of Corynebacterium casei LMG S-19264T (=DSM 44701T), isolated from a smear-ripened cheese.</title>
        <authorList>
            <consortium name="US DOE Joint Genome Institute (JGI-PGF)"/>
            <person name="Walter F."/>
            <person name="Albersmeier A."/>
            <person name="Kalinowski J."/>
            <person name="Ruckert C."/>
        </authorList>
    </citation>
    <scope>NUCLEOTIDE SEQUENCE</scope>
    <source>
        <strain evidence="2">JCM 19018</strain>
    </source>
</reference>
<feature type="transmembrane region" description="Helical" evidence="1">
    <location>
        <begin position="149"/>
        <end position="172"/>
    </location>
</feature>
<sequence length="187" mass="19739">MMLQALTTLFSAIAQQTAELTGLGAGLATIAAITAVGLVLLMAVIQALTKRNIWNYLSRVNGIGVLAIGTAVSVLYAVETQNFELLRVYGTPIAGFLILVIGIKSERVSGYIGLFEWLTLDDALRAIIVAASVPTLAVVVSSGPQNVSISTYLSGFPITGLLILGVIVIIPAKKLKEPDEMQEPDDN</sequence>
<protein>
    <submittedName>
        <fullName evidence="2">Uncharacterized protein</fullName>
    </submittedName>
</protein>
<keyword evidence="1" id="KW-1133">Transmembrane helix</keyword>
<evidence type="ECO:0000256" key="1">
    <source>
        <dbReference type="SAM" id="Phobius"/>
    </source>
</evidence>
<dbReference type="Proteomes" id="UP000614221">
    <property type="component" value="Unassembled WGS sequence"/>
</dbReference>
<dbReference type="RefSeq" id="WP_229775249.1">
    <property type="nucleotide sequence ID" value="NZ_BMPD01000002.1"/>
</dbReference>
<organism evidence="2 3">
    <name type="scientific">Haloarcula sebkhae</name>
    <dbReference type="NCBI Taxonomy" id="932660"/>
    <lineage>
        <taxon>Archaea</taxon>
        <taxon>Methanobacteriati</taxon>
        <taxon>Methanobacteriota</taxon>
        <taxon>Stenosarchaea group</taxon>
        <taxon>Halobacteria</taxon>
        <taxon>Halobacteriales</taxon>
        <taxon>Haloarculaceae</taxon>
        <taxon>Haloarcula</taxon>
    </lineage>
</organism>
<dbReference type="AlphaFoldDB" id="A0A830EI59"/>
<keyword evidence="1" id="KW-0472">Membrane</keyword>
<reference evidence="2" key="2">
    <citation type="submission" date="2020-09" db="EMBL/GenBank/DDBJ databases">
        <authorList>
            <person name="Sun Q."/>
            <person name="Ohkuma M."/>
        </authorList>
    </citation>
    <scope>NUCLEOTIDE SEQUENCE</scope>
    <source>
        <strain evidence="2">JCM 19018</strain>
    </source>
</reference>
<proteinExistence type="predicted"/>
<feature type="transmembrane region" description="Helical" evidence="1">
    <location>
        <begin position="84"/>
        <end position="103"/>
    </location>
</feature>
<feature type="transmembrane region" description="Helical" evidence="1">
    <location>
        <begin position="60"/>
        <end position="78"/>
    </location>
</feature>
<gene>
    <name evidence="2" type="ORF">GCM10009067_16210</name>
</gene>
<dbReference type="EMBL" id="BMPD01000002">
    <property type="protein sequence ID" value="GGK64518.1"/>
    <property type="molecule type" value="Genomic_DNA"/>
</dbReference>
<name>A0A830EI59_9EURY</name>